<dbReference type="EMBL" id="CP076135">
    <property type="protein sequence ID" value="QWG18238.1"/>
    <property type="molecule type" value="Genomic_DNA"/>
</dbReference>
<reference evidence="3" key="1">
    <citation type="submission" date="2021-06" db="EMBL/GenBank/DDBJ databases">
        <title>Bradyrhizobium sp. S2-11-2 Genome sequencing.</title>
        <authorList>
            <person name="Jin L."/>
        </authorList>
    </citation>
    <scope>NUCLEOTIDE SEQUENCE</scope>
    <source>
        <strain evidence="3">S2-11-2</strain>
    </source>
</reference>
<evidence type="ECO:0000313" key="3">
    <source>
        <dbReference type="EMBL" id="QWG18238.1"/>
    </source>
</evidence>
<gene>
    <name evidence="3" type="ORF">KMZ68_25445</name>
</gene>
<dbReference type="InterPro" id="IPR006115">
    <property type="entry name" value="6PGDH_NADP-bd"/>
</dbReference>
<dbReference type="InterPro" id="IPR015814">
    <property type="entry name" value="Pgluconate_DH_NAD-bd_C"/>
</dbReference>
<feature type="domain" description="Phosphogluconate dehydrogenase NAD-binding putative C-terminal" evidence="2">
    <location>
        <begin position="198"/>
        <end position="269"/>
    </location>
</feature>
<protein>
    <submittedName>
        <fullName evidence="3">DUF1932 domain-containing protein</fullName>
    </submittedName>
</protein>
<dbReference type="InterPro" id="IPR008927">
    <property type="entry name" value="6-PGluconate_DH-like_C_sf"/>
</dbReference>
<evidence type="ECO:0000259" key="1">
    <source>
        <dbReference type="Pfam" id="PF03446"/>
    </source>
</evidence>
<dbReference type="Gene3D" id="1.10.1040.10">
    <property type="entry name" value="N-(1-d-carboxylethyl)-l-norvaline Dehydrogenase, domain 2"/>
    <property type="match status" value="1"/>
</dbReference>
<dbReference type="KEGG" id="bsei:KMZ68_25445"/>
<feature type="domain" description="6-phosphogluconate dehydrogenase NADP-binding" evidence="1">
    <location>
        <begin position="10"/>
        <end position="126"/>
    </location>
</feature>
<proteinExistence type="predicted"/>
<accession>A0A975RSS3</accession>
<evidence type="ECO:0000259" key="2">
    <source>
        <dbReference type="Pfam" id="PF09130"/>
    </source>
</evidence>
<organism evidence="3 4">
    <name type="scientific">Bradyrhizobium sediminis</name>
    <dbReference type="NCBI Taxonomy" id="2840469"/>
    <lineage>
        <taxon>Bacteria</taxon>
        <taxon>Pseudomonadati</taxon>
        <taxon>Pseudomonadota</taxon>
        <taxon>Alphaproteobacteria</taxon>
        <taxon>Hyphomicrobiales</taxon>
        <taxon>Nitrobacteraceae</taxon>
        <taxon>Bradyrhizobium</taxon>
    </lineage>
</organism>
<dbReference type="Proteomes" id="UP000680805">
    <property type="component" value="Chromosome"/>
</dbReference>
<dbReference type="Pfam" id="PF09130">
    <property type="entry name" value="DUF1932"/>
    <property type="match status" value="1"/>
</dbReference>
<dbReference type="RefSeq" id="WP_215613834.1">
    <property type="nucleotide sequence ID" value="NZ_CP076135.1"/>
</dbReference>
<dbReference type="SUPFAM" id="SSF48179">
    <property type="entry name" value="6-phosphogluconate dehydrogenase C-terminal domain-like"/>
    <property type="match status" value="1"/>
</dbReference>
<dbReference type="Gene3D" id="3.40.50.720">
    <property type="entry name" value="NAD(P)-binding Rossmann-like Domain"/>
    <property type="match status" value="1"/>
</dbReference>
<dbReference type="InterPro" id="IPR013328">
    <property type="entry name" value="6PGD_dom2"/>
</dbReference>
<dbReference type="Pfam" id="PF03446">
    <property type="entry name" value="NAD_binding_2"/>
    <property type="match status" value="1"/>
</dbReference>
<sequence>MSVASNQWHVGLVGYGEVGRILAEDLRKDGIRVSAYDIKLGDDRARPLQEHAAGIGVALASSHADLAAQADFIVSAVTASQAVPVAQACAAAVKNGAWFLDFNSASPGAKRRAAALIDGAGGRYVEGAVMTSVPPYRIKVPLLLGGSGARELAPLLVELGFDAKVASDQLGVASAVKMCRSIMIKGMEAMVIESFTTARAYGVEDAVLASLAETFPGINWEKQGAYFFQRVIEHGRRRAEEVREVAETVRDIGLTPWSAQGTAERQAWVADLADEGLFGPKGTKEFARSPDWRTEADRILGRLKPRE</sequence>
<dbReference type="InterPro" id="IPR036291">
    <property type="entry name" value="NAD(P)-bd_dom_sf"/>
</dbReference>
<evidence type="ECO:0000313" key="4">
    <source>
        <dbReference type="Proteomes" id="UP000680805"/>
    </source>
</evidence>
<name>A0A975RSS3_9BRAD</name>
<dbReference type="GO" id="GO:0050661">
    <property type="term" value="F:NADP binding"/>
    <property type="evidence" value="ECO:0007669"/>
    <property type="project" value="InterPro"/>
</dbReference>
<dbReference type="AlphaFoldDB" id="A0A975RSS3"/>
<dbReference type="SUPFAM" id="SSF51735">
    <property type="entry name" value="NAD(P)-binding Rossmann-fold domains"/>
    <property type="match status" value="1"/>
</dbReference>